<evidence type="ECO:0000256" key="5">
    <source>
        <dbReference type="ARBA" id="ARBA00023065"/>
    </source>
</evidence>
<dbReference type="InterPro" id="IPR003810">
    <property type="entry name" value="Mntp/YtaF"/>
</dbReference>
<feature type="transmembrane region" description="Helical" evidence="8">
    <location>
        <begin position="69"/>
        <end position="89"/>
    </location>
</feature>
<comment type="caution">
    <text evidence="9">The sequence shown here is derived from an EMBL/GenBank/DDBJ whole genome shotgun (WGS) entry which is preliminary data.</text>
</comment>
<evidence type="ECO:0000256" key="2">
    <source>
        <dbReference type="ARBA" id="ARBA00022475"/>
    </source>
</evidence>
<keyword evidence="4 8" id="KW-1133">Transmembrane helix</keyword>
<protein>
    <recommendedName>
        <fullName evidence="8">Putative manganese efflux pump MntP</fullName>
    </recommendedName>
</protein>
<gene>
    <name evidence="8" type="primary">mntP</name>
    <name evidence="9" type="ORF">IAB82_09100</name>
</gene>
<evidence type="ECO:0000256" key="8">
    <source>
        <dbReference type="HAMAP-Rule" id="MF_01521"/>
    </source>
</evidence>
<evidence type="ECO:0000313" key="9">
    <source>
        <dbReference type="EMBL" id="MBO8471932.1"/>
    </source>
</evidence>
<dbReference type="GO" id="GO:0005886">
    <property type="term" value="C:plasma membrane"/>
    <property type="evidence" value="ECO:0007669"/>
    <property type="project" value="UniProtKB-SubCell"/>
</dbReference>
<dbReference type="PANTHER" id="PTHR35529:SF1">
    <property type="entry name" value="MANGANESE EFFLUX PUMP MNTP-RELATED"/>
    <property type="match status" value="1"/>
</dbReference>
<keyword evidence="1 8" id="KW-0813">Transport</keyword>
<evidence type="ECO:0000256" key="6">
    <source>
        <dbReference type="ARBA" id="ARBA00023136"/>
    </source>
</evidence>
<dbReference type="AlphaFoldDB" id="A0A9D9NFP8"/>
<comment type="similarity">
    <text evidence="8">Belongs to the MntP (TC 9.B.29) family.</text>
</comment>
<accession>A0A9D9NFP8</accession>
<keyword evidence="3 8" id="KW-0812">Transmembrane</keyword>
<dbReference type="InterPro" id="IPR022929">
    <property type="entry name" value="Put_MntP"/>
</dbReference>
<dbReference type="Pfam" id="PF02659">
    <property type="entry name" value="Mntp"/>
    <property type="match status" value="1"/>
</dbReference>
<evidence type="ECO:0000256" key="4">
    <source>
        <dbReference type="ARBA" id="ARBA00022989"/>
    </source>
</evidence>
<dbReference type="Proteomes" id="UP000823603">
    <property type="component" value="Unassembled WGS sequence"/>
</dbReference>
<keyword evidence="6 8" id="KW-0472">Membrane</keyword>
<feature type="transmembrane region" description="Helical" evidence="8">
    <location>
        <begin position="101"/>
        <end position="121"/>
    </location>
</feature>
<organism evidence="9 10">
    <name type="scientific">Candidatus Cryptobacteroides faecavium</name>
    <dbReference type="NCBI Taxonomy" id="2840762"/>
    <lineage>
        <taxon>Bacteria</taxon>
        <taxon>Pseudomonadati</taxon>
        <taxon>Bacteroidota</taxon>
        <taxon>Bacteroidia</taxon>
        <taxon>Bacteroidales</taxon>
        <taxon>Candidatus Cryptobacteroides</taxon>
    </lineage>
</organism>
<comment type="caution">
    <text evidence="8">Lacks conserved residue(s) required for the propagation of feature annotation.</text>
</comment>
<comment type="function">
    <text evidence="8">Probably functions as a manganese efflux pump.</text>
</comment>
<dbReference type="EMBL" id="JADIMB010000134">
    <property type="protein sequence ID" value="MBO8471932.1"/>
    <property type="molecule type" value="Genomic_DNA"/>
</dbReference>
<keyword evidence="7 8" id="KW-0464">Manganese</keyword>
<sequence>MDIYEILLMALSLSVDSLVVSMSGSVTLGRVRIPKVAAVAAVFGSVQAGLLISGWLIGTSVASLVHKVAHVIGFVILLYIGGSMVWSAFRRGSEEKVDLSGISRLLLAAAATSVDAFAVGVSLAMSSVKSYDMWILTFTVGAVTMAAATAGVTCGSIVGRRFGSPAKAIGGAVLVAIGVKLLCSGL</sequence>
<evidence type="ECO:0000256" key="1">
    <source>
        <dbReference type="ARBA" id="ARBA00022448"/>
    </source>
</evidence>
<reference evidence="9" key="1">
    <citation type="submission" date="2020-10" db="EMBL/GenBank/DDBJ databases">
        <authorList>
            <person name="Gilroy R."/>
        </authorList>
    </citation>
    <scope>NUCLEOTIDE SEQUENCE</scope>
    <source>
        <strain evidence="9">B2-22910</strain>
    </source>
</reference>
<name>A0A9D9NFP8_9BACT</name>
<evidence type="ECO:0000256" key="3">
    <source>
        <dbReference type="ARBA" id="ARBA00022692"/>
    </source>
</evidence>
<comment type="subcellular location">
    <subcellularLocation>
        <location evidence="8">Cell membrane</location>
        <topology evidence="8">Multi-pass membrane protein</topology>
    </subcellularLocation>
</comment>
<reference evidence="9" key="2">
    <citation type="journal article" date="2021" name="PeerJ">
        <title>Extensive microbial diversity within the chicken gut microbiome revealed by metagenomics and culture.</title>
        <authorList>
            <person name="Gilroy R."/>
            <person name="Ravi A."/>
            <person name="Getino M."/>
            <person name="Pursley I."/>
            <person name="Horton D.L."/>
            <person name="Alikhan N.F."/>
            <person name="Baker D."/>
            <person name="Gharbi K."/>
            <person name="Hall N."/>
            <person name="Watson M."/>
            <person name="Adriaenssens E.M."/>
            <person name="Foster-Nyarko E."/>
            <person name="Jarju S."/>
            <person name="Secka A."/>
            <person name="Antonio M."/>
            <person name="Oren A."/>
            <person name="Chaudhuri R.R."/>
            <person name="La Ragione R."/>
            <person name="Hildebrand F."/>
            <person name="Pallen M.J."/>
        </authorList>
    </citation>
    <scope>NUCLEOTIDE SEQUENCE</scope>
    <source>
        <strain evidence="9">B2-22910</strain>
    </source>
</reference>
<dbReference type="GO" id="GO:0005384">
    <property type="term" value="F:manganese ion transmembrane transporter activity"/>
    <property type="evidence" value="ECO:0007669"/>
    <property type="project" value="UniProtKB-UniRule"/>
</dbReference>
<evidence type="ECO:0000313" key="10">
    <source>
        <dbReference type="Proteomes" id="UP000823603"/>
    </source>
</evidence>
<dbReference type="PANTHER" id="PTHR35529">
    <property type="entry name" value="MANGANESE EFFLUX PUMP MNTP-RELATED"/>
    <property type="match status" value="1"/>
</dbReference>
<keyword evidence="5 8" id="KW-0406">Ion transport</keyword>
<evidence type="ECO:0000256" key="7">
    <source>
        <dbReference type="ARBA" id="ARBA00023211"/>
    </source>
</evidence>
<keyword evidence="2 8" id="KW-1003">Cell membrane</keyword>
<feature type="transmembrane region" description="Helical" evidence="8">
    <location>
        <begin position="36"/>
        <end position="57"/>
    </location>
</feature>
<proteinExistence type="inferred from homology"/>
<feature type="transmembrane region" description="Helical" evidence="8">
    <location>
        <begin position="133"/>
        <end position="158"/>
    </location>
</feature>
<dbReference type="HAMAP" id="MF_01521">
    <property type="entry name" value="MntP_pump"/>
    <property type="match status" value="1"/>
</dbReference>